<dbReference type="GeneID" id="54418293"/>
<evidence type="ECO:0000313" key="3">
    <source>
        <dbReference type="EMBL" id="KAF1809385.1"/>
    </source>
</evidence>
<dbReference type="OrthoDB" id="5273684at2759"/>
<dbReference type="RefSeq" id="XP_033531016.1">
    <property type="nucleotide sequence ID" value="XM_033677723.1"/>
</dbReference>
<dbReference type="EMBL" id="ML975173">
    <property type="protein sequence ID" value="KAF1809385.1"/>
    <property type="molecule type" value="Genomic_DNA"/>
</dbReference>
<dbReference type="EC" id="3.5.1.23" evidence="1"/>
<name>A0A6G1FU19_9PEZI</name>
<dbReference type="PANTHER" id="PTHR28583:SF1">
    <property type="entry name" value="ACID CERAMIDASE"/>
    <property type="match status" value="1"/>
</dbReference>
<keyword evidence="4" id="KW-1185">Reference proteome</keyword>
<dbReference type="AlphaFoldDB" id="A0A6G1FU19"/>
<accession>A0A6G1FU19</accession>
<dbReference type="InterPro" id="IPR029130">
    <property type="entry name" value="Acid_ceramidase_N"/>
</dbReference>
<gene>
    <name evidence="3 5" type="ORF">P152DRAFT_441954</name>
</gene>
<reference evidence="5" key="2">
    <citation type="submission" date="2020-04" db="EMBL/GenBank/DDBJ databases">
        <authorList>
            <consortium name="NCBI Genome Project"/>
        </authorList>
    </citation>
    <scope>NUCLEOTIDE SEQUENCE</scope>
    <source>
        <strain evidence="5">CBS 781.70</strain>
    </source>
</reference>
<dbReference type="Proteomes" id="UP000504638">
    <property type="component" value="Unplaced"/>
</dbReference>
<organism evidence="3">
    <name type="scientific">Eremomyces bilateralis CBS 781.70</name>
    <dbReference type="NCBI Taxonomy" id="1392243"/>
    <lineage>
        <taxon>Eukaryota</taxon>
        <taxon>Fungi</taxon>
        <taxon>Dikarya</taxon>
        <taxon>Ascomycota</taxon>
        <taxon>Pezizomycotina</taxon>
        <taxon>Dothideomycetes</taxon>
        <taxon>Dothideomycetes incertae sedis</taxon>
        <taxon>Eremomycetales</taxon>
        <taxon>Eremomycetaceae</taxon>
        <taxon>Eremomyces</taxon>
    </lineage>
</organism>
<reference evidence="3 5" key="1">
    <citation type="submission" date="2020-01" db="EMBL/GenBank/DDBJ databases">
        <authorList>
            <consortium name="DOE Joint Genome Institute"/>
            <person name="Haridas S."/>
            <person name="Albert R."/>
            <person name="Binder M."/>
            <person name="Bloem J."/>
            <person name="Labutti K."/>
            <person name="Salamov A."/>
            <person name="Andreopoulos B."/>
            <person name="Baker S.E."/>
            <person name="Barry K."/>
            <person name="Bills G."/>
            <person name="Bluhm B.H."/>
            <person name="Cannon C."/>
            <person name="Castanera R."/>
            <person name="Culley D.E."/>
            <person name="Daum C."/>
            <person name="Ezra D."/>
            <person name="Gonzalez J.B."/>
            <person name="Henrissat B."/>
            <person name="Kuo A."/>
            <person name="Liang C."/>
            <person name="Lipzen A."/>
            <person name="Lutzoni F."/>
            <person name="Magnuson J."/>
            <person name="Mondo S."/>
            <person name="Nolan M."/>
            <person name="Ohm R."/>
            <person name="Pangilinan J."/>
            <person name="Park H.-J."/>
            <person name="Ramirez L."/>
            <person name="Alfaro M."/>
            <person name="Sun H."/>
            <person name="Tritt A."/>
            <person name="Yoshinaga Y."/>
            <person name="Zwiers L.-H."/>
            <person name="Turgeon B.G."/>
            <person name="Goodwin S.B."/>
            <person name="Spatafora J.W."/>
            <person name="Crous P.W."/>
            <person name="Grigoriev I.V."/>
        </authorList>
    </citation>
    <scope>NUCLEOTIDE SEQUENCE</scope>
    <source>
        <strain evidence="3 5">CBS 781.70</strain>
    </source>
</reference>
<reference evidence="5" key="3">
    <citation type="submission" date="2025-04" db="UniProtKB">
        <authorList>
            <consortium name="RefSeq"/>
        </authorList>
    </citation>
    <scope>IDENTIFICATION</scope>
    <source>
        <strain evidence="5">CBS 781.70</strain>
    </source>
</reference>
<feature type="domain" description="Acid ceramidase N-terminal" evidence="2">
    <location>
        <begin position="14"/>
        <end position="73"/>
    </location>
</feature>
<protein>
    <recommendedName>
        <fullName evidence="1">ceramidase</fullName>
        <ecNumber evidence="1">3.5.1.23</ecNumber>
    </recommendedName>
</protein>
<dbReference type="Gene3D" id="3.60.60.10">
    <property type="entry name" value="Penicillin V Acylase, Chain A"/>
    <property type="match status" value="1"/>
</dbReference>
<evidence type="ECO:0000259" key="2">
    <source>
        <dbReference type="Pfam" id="PF15508"/>
    </source>
</evidence>
<sequence>MASTSNTVIAGDIPPAYTIDLSLAPQLRYVKLATDFKDHIIELTKLFEEVIASFGLGKSFKTILFLSRLCLRRVYSNEQTRELKGISTATGVDIHLLVTLNVLLDVLMGCTSGGIAVGRGLDQRMLHFRTLDWGMDELRKVVVQLEFVEQAGGPIVARSITYVGFVGILTGVRQGLSISLNFRPTHNVSSTFSNFQYYSHNLLVLLGFRPSISSLLRDMILPTSTKHPVSLDTIRSTFPQIPTSAAYICLCDGQESLVVEKDRVTASTRSSKSFVAATNHDLEDPQTAPDFEPAHHGPVLPEEFVLDSRKRLSCIGRKWDVWNKTFLESHPGASEADVCVTQKALVQWICEYPTCNEYTHYAAIMDPTAGTVAWVQRWQEPIPAEQDPCLSIATGSES</sequence>
<evidence type="ECO:0000313" key="5">
    <source>
        <dbReference type="RefSeq" id="XP_033531016.1"/>
    </source>
</evidence>
<evidence type="ECO:0000256" key="1">
    <source>
        <dbReference type="ARBA" id="ARBA00011891"/>
    </source>
</evidence>
<dbReference type="PANTHER" id="PTHR28583">
    <property type="entry name" value="ACID AMIDASE"/>
    <property type="match status" value="1"/>
</dbReference>
<proteinExistence type="predicted"/>
<dbReference type="GO" id="GO:0017040">
    <property type="term" value="F:N-acylsphingosine amidohydrolase activity"/>
    <property type="evidence" value="ECO:0007669"/>
    <property type="project" value="UniProtKB-EC"/>
</dbReference>
<evidence type="ECO:0000313" key="4">
    <source>
        <dbReference type="Proteomes" id="UP000504638"/>
    </source>
</evidence>
<dbReference type="Pfam" id="PF15508">
    <property type="entry name" value="NAAA-beta"/>
    <property type="match status" value="1"/>
</dbReference>